<dbReference type="Pfam" id="PF08757">
    <property type="entry name" value="CotH"/>
    <property type="match status" value="1"/>
</dbReference>
<gene>
    <name evidence="2" type="ORF">UX85_C0004G0190</name>
</gene>
<evidence type="ECO:0000313" key="3">
    <source>
        <dbReference type="Proteomes" id="UP000033860"/>
    </source>
</evidence>
<evidence type="ECO:0000256" key="1">
    <source>
        <dbReference type="SAM" id="Phobius"/>
    </source>
</evidence>
<proteinExistence type="predicted"/>
<evidence type="ECO:0000313" key="2">
    <source>
        <dbReference type="EMBL" id="KKU61268.1"/>
    </source>
</evidence>
<dbReference type="AlphaFoldDB" id="A0A0G1U4M6"/>
<comment type="caution">
    <text evidence="2">The sequence shown here is derived from an EMBL/GenBank/DDBJ whole genome shotgun (WGS) entry which is preliminary data.</text>
</comment>
<evidence type="ECO:0008006" key="4">
    <source>
        <dbReference type="Google" id="ProtNLM"/>
    </source>
</evidence>
<dbReference type="EMBL" id="LCNT01000004">
    <property type="protein sequence ID" value="KKU61268.1"/>
    <property type="molecule type" value="Genomic_DNA"/>
</dbReference>
<keyword evidence="1" id="KW-0812">Transmembrane</keyword>
<accession>A0A0G1U4M6</accession>
<reference evidence="2 3" key="1">
    <citation type="journal article" date="2015" name="Nature">
        <title>rRNA introns, odd ribosomes, and small enigmatic genomes across a large radiation of phyla.</title>
        <authorList>
            <person name="Brown C.T."/>
            <person name="Hug L.A."/>
            <person name="Thomas B.C."/>
            <person name="Sharon I."/>
            <person name="Castelle C.J."/>
            <person name="Singh A."/>
            <person name="Wilkins M.J."/>
            <person name="Williams K.H."/>
            <person name="Banfield J.F."/>
        </authorList>
    </citation>
    <scope>NUCLEOTIDE SEQUENCE [LARGE SCALE GENOMIC DNA]</scope>
</reference>
<dbReference type="InterPro" id="IPR014867">
    <property type="entry name" value="Spore_coat_CotH_CotH2/3/7"/>
</dbReference>
<protein>
    <recommendedName>
        <fullName evidence="4">Spore coat protein CotH</fullName>
    </recommendedName>
</protein>
<keyword evidence="1" id="KW-1133">Transmembrane helix</keyword>
<organism evidence="2 3">
    <name type="scientific">Candidatus Beckwithbacteria bacterium GW2011_GWB1_47_15</name>
    <dbReference type="NCBI Taxonomy" id="1618371"/>
    <lineage>
        <taxon>Bacteria</taxon>
        <taxon>Candidatus Beckwithiibacteriota</taxon>
    </lineage>
</organism>
<sequence>MWRKIAVWVGLVGVLIGGGLTGLKLLPKKEWVGPKHTVAVVAIDTAPKNLWDEEIGIYVKGNHDNYLQKGKVWERPAEIKFYEVDGKLVFENKIGLRLHGEGTRLMPQKSFRVYFKEVEGGAGIISYPVFGAEGSKRYASLVLRPGDNQETMIRDELASRLVRQNSDIDVRLARPVAVYLNGEYWGLYFLQERFDQAYFRERYGASSNLLDLVEVVLASGENKGLAVVDKELNNQVAVEEYNQLLAKVRECHGCFGYYSLDGIVDLTNLRDYLVWEMFFGNADWPYNNTRAWRYKKEGKGELDGRWRWLLFDLDAGMGEAAVNPYDQLVDEAFPLRNLFYDPNFISGYSRRVEELFGGKFRGEELAAEVDSLAAEVRPEMARQIERWGNQVADDGSHGVGSLDEWERQIELLKVFLSNRPEEFVSLTKSFAAGV</sequence>
<keyword evidence="1" id="KW-0472">Membrane</keyword>
<dbReference type="Proteomes" id="UP000033860">
    <property type="component" value="Unassembled WGS sequence"/>
</dbReference>
<name>A0A0G1U4M6_9BACT</name>
<feature type="transmembrane region" description="Helical" evidence="1">
    <location>
        <begin position="6"/>
        <end position="26"/>
    </location>
</feature>